<dbReference type="Proteomes" id="UP001172055">
    <property type="component" value="Unassembled WGS sequence"/>
</dbReference>
<name>A0ABT8N426_9BACL</name>
<evidence type="ECO:0000256" key="1">
    <source>
        <dbReference type="SAM" id="Phobius"/>
    </source>
</evidence>
<reference evidence="2 3" key="1">
    <citation type="submission" date="2023-06" db="EMBL/GenBank/DDBJ databases">
        <title>Novel species in genus Planococcus.</title>
        <authorList>
            <person name="Ning S."/>
        </authorList>
    </citation>
    <scope>NUCLEOTIDE SEQUENCE [LARGE SCALE GENOMIC DNA]</scope>
    <source>
        <strain evidence="2 3">N028</strain>
    </source>
</reference>
<protein>
    <submittedName>
        <fullName evidence="2">Uncharacterized protein</fullName>
    </submittedName>
</protein>
<evidence type="ECO:0000313" key="2">
    <source>
        <dbReference type="EMBL" id="MDN7242636.1"/>
    </source>
</evidence>
<keyword evidence="1" id="KW-1133">Transmembrane helix</keyword>
<dbReference type="EMBL" id="JAUJWV010000002">
    <property type="protein sequence ID" value="MDN7242636.1"/>
    <property type="molecule type" value="Genomic_DNA"/>
</dbReference>
<feature type="transmembrane region" description="Helical" evidence="1">
    <location>
        <begin position="38"/>
        <end position="56"/>
    </location>
</feature>
<keyword evidence="3" id="KW-1185">Reference proteome</keyword>
<gene>
    <name evidence="2" type="ORF">QWY14_12550</name>
</gene>
<keyword evidence="1" id="KW-0472">Membrane</keyword>
<proteinExistence type="predicted"/>
<dbReference type="RefSeq" id="WP_300987524.1">
    <property type="nucleotide sequence ID" value="NZ_CP129236.1"/>
</dbReference>
<accession>A0ABT8N426</accession>
<evidence type="ECO:0000313" key="3">
    <source>
        <dbReference type="Proteomes" id="UP001172055"/>
    </source>
</evidence>
<keyword evidence="1" id="KW-0812">Transmembrane</keyword>
<comment type="caution">
    <text evidence="2">The sequence shown here is derived from an EMBL/GenBank/DDBJ whole genome shotgun (WGS) entry which is preliminary data.</text>
</comment>
<feature type="transmembrane region" description="Helical" evidence="1">
    <location>
        <begin position="9"/>
        <end position="26"/>
    </location>
</feature>
<organism evidence="2 3">
    <name type="scientific">Planococcus shixiaomingii</name>
    <dbReference type="NCBI Taxonomy" id="3058393"/>
    <lineage>
        <taxon>Bacteria</taxon>
        <taxon>Bacillati</taxon>
        <taxon>Bacillota</taxon>
        <taxon>Bacilli</taxon>
        <taxon>Bacillales</taxon>
        <taxon>Caryophanaceae</taxon>
        <taxon>Planococcus</taxon>
    </lineage>
</organism>
<sequence length="76" mass="8908">MNKTKIHPLILLSLGISSFVMGWRGYENFTLHKDGYGMTFSFLCIFLALLAVYALMRNQRIESFNRRNKKGHKLIR</sequence>